<evidence type="ECO:0000256" key="4">
    <source>
        <dbReference type="ARBA" id="ARBA00022806"/>
    </source>
</evidence>
<evidence type="ECO:0000256" key="8">
    <source>
        <dbReference type="SAM" id="MobiDB-lite"/>
    </source>
</evidence>
<dbReference type="Proteomes" id="UP001381693">
    <property type="component" value="Unassembled WGS sequence"/>
</dbReference>
<dbReference type="PANTHER" id="PTHR47959">
    <property type="entry name" value="ATP-DEPENDENT RNA HELICASE RHLE-RELATED"/>
    <property type="match status" value="1"/>
</dbReference>
<dbReference type="PROSITE" id="PS51194">
    <property type="entry name" value="HELICASE_CTER"/>
    <property type="match status" value="1"/>
</dbReference>
<comment type="caution">
    <text evidence="10">The sequence shown here is derived from an EMBL/GenBank/DDBJ whole genome shotgun (WGS) entry which is preliminary data.</text>
</comment>
<evidence type="ECO:0000313" key="11">
    <source>
        <dbReference type="Proteomes" id="UP001381693"/>
    </source>
</evidence>
<dbReference type="InterPro" id="IPR050079">
    <property type="entry name" value="DEAD_box_RNA_helicase"/>
</dbReference>
<evidence type="ECO:0000256" key="2">
    <source>
        <dbReference type="ARBA" id="ARBA00022741"/>
    </source>
</evidence>
<dbReference type="PANTHER" id="PTHR47959:SF21">
    <property type="entry name" value="DEAD-BOX HELICASE 56"/>
    <property type="match status" value="1"/>
</dbReference>
<keyword evidence="11" id="KW-1185">Reference proteome</keyword>
<reference evidence="10 11" key="1">
    <citation type="submission" date="2023-11" db="EMBL/GenBank/DDBJ databases">
        <title>Halocaridina rubra genome assembly.</title>
        <authorList>
            <person name="Smith C."/>
        </authorList>
    </citation>
    <scope>NUCLEOTIDE SEQUENCE [LARGE SCALE GENOMIC DNA]</scope>
    <source>
        <strain evidence="10">EP-1</strain>
        <tissue evidence="10">Whole</tissue>
    </source>
</reference>
<keyword evidence="6" id="KW-0694">RNA-binding</keyword>
<dbReference type="Gene3D" id="3.40.50.300">
    <property type="entry name" value="P-loop containing nucleotide triphosphate hydrolases"/>
    <property type="match status" value="1"/>
</dbReference>
<keyword evidence="3 10" id="KW-0378">Hydrolase</keyword>
<evidence type="ECO:0000256" key="5">
    <source>
        <dbReference type="ARBA" id="ARBA00022840"/>
    </source>
</evidence>
<evidence type="ECO:0000256" key="3">
    <source>
        <dbReference type="ARBA" id="ARBA00022801"/>
    </source>
</evidence>
<keyword evidence="4 10" id="KW-0347">Helicase</keyword>
<keyword evidence="5" id="KW-0067">ATP-binding</keyword>
<dbReference type="InterPro" id="IPR001650">
    <property type="entry name" value="Helicase_C-like"/>
</dbReference>
<keyword evidence="2" id="KW-0547">Nucleotide-binding</keyword>
<organism evidence="10 11">
    <name type="scientific">Halocaridina rubra</name>
    <name type="common">Hawaiian red shrimp</name>
    <dbReference type="NCBI Taxonomy" id="373956"/>
    <lineage>
        <taxon>Eukaryota</taxon>
        <taxon>Metazoa</taxon>
        <taxon>Ecdysozoa</taxon>
        <taxon>Arthropoda</taxon>
        <taxon>Crustacea</taxon>
        <taxon>Multicrustacea</taxon>
        <taxon>Malacostraca</taxon>
        <taxon>Eumalacostraca</taxon>
        <taxon>Eucarida</taxon>
        <taxon>Decapoda</taxon>
        <taxon>Pleocyemata</taxon>
        <taxon>Caridea</taxon>
        <taxon>Atyoidea</taxon>
        <taxon>Atyidae</taxon>
        <taxon>Halocaridina</taxon>
    </lineage>
</organism>
<feature type="compositionally biased region" description="Basic residues" evidence="8">
    <location>
        <begin position="247"/>
        <end position="262"/>
    </location>
</feature>
<feature type="non-terminal residue" evidence="10">
    <location>
        <position position="1"/>
    </location>
</feature>
<evidence type="ECO:0000256" key="6">
    <source>
        <dbReference type="ARBA" id="ARBA00022884"/>
    </source>
</evidence>
<dbReference type="EMBL" id="JAXCGZ010003570">
    <property type="protein sequence ID" value="KAK7083312.1"/>
    <property type="molecule type" value="Genomic_DNA"/>
</dbReference>
<evidence type="ECO:0000259" key="9">
    <source>
        <dbReference type="PROSITE" id="PS51194"/>
    </source>
</evidence>
<proteinExistence type="predicted"/>
<evidence type="ECO:0000256" key="7">
    <source>
        <dbReference type="ARBA" id="ARBA00047984"/>
    </source>
</evidence>
<name>A0AAN8XH57_HALRR</name>
<dbReference type="CDD" id="cd18787">
    <property type="entry name" value="SF2_C_DEAD"/>
    <property type="match status" value="1"/>
</dbReference>
<dbReference type="EC" id="3.6.4.13" evidence="1"/>
<dbReference type="SUPFAM" id="SSF52540">
    <property type="entry name" value="P-loop containing nucleoside triphosphate hydrolases"/>
    <property type="match status" value="1"/>
</dbReference>
<dbReference type="GO" id="GO:0005524">
    <property type="term" value="F:ATP binding"/>
    <property type="evidence" value="ECO:0007669"/>
    <property type="project" value="UniProtKB-KW"/>
</dbReference>
<gene>
    <name evidence="10" type="primary">DDX56</name>
    <name evidence="10" type="ORF">SK128_007902</name>
</gene>
<accession>A0AAN8XH57</accession>
<comment type="catalytic activity">
    <reaction evidence="7">
        <text>ATP + H2O = ADP + phosphate + H(+)</text>
        <dbReference type="Rhea" id="RHEA:13065"/>
        <dbReference type="ChEBI" id="CHEBI:15377"/>
        <dbReference type="ChEBI" id="CHEBI:15378"/>
        <dbReference type="ChEBI" id="CHEBI:30616"/>
        <dbReference type="ChEBI" id="CHEBI:43474"/>
        <dbReference type="ChEBI" id="CHEBI:456216"/>
        <dbReference type="EC" id="3.6.4.13"/>
    </reaction>
</comment>
<sequence>LRMFLGQYGISSCILNSELPVTSRLHIIDQFNDGLYDIIIASDEQTLEPYTSDDDAEKIGNRDKESGVARGIDFQFVSNIINFDFPVDINSYIHRVGRTARGENQGTALSLVSVAEMPVFEEVEEKLQALMMSESKVFKDFKFKIDDLDGFRYRVRDAWFRCTALAVRDVRKKELRQELMRSQQLQCYFEDNPKELQVLKHAKSSHGLPHINHLKNIPYYNVPKNLKAVAQVAISRWKDNRNEAKGKSMRANKSGRRLKHSERRFLAKQADPLRSMKFSGFKKKKFGKNKKFS</sequence>
<dbReference type="InterPro" id="IPR027417">
    <property type="entry name" value="P-loop_NTPase"/>
</dbReference>
<evidence type="ECO:0000256" key="1">
    <source>
        <dbReference type="ARBA" id="ARBA00012552"/>
    </source>
</evidence>
<dbReference type="SMART" id="SM00490">
    <property type="entry name" value="HELICc"/>
    <property type="match status" value="1"/>
</dbReference>
<evidence type="ECO:0000313" key="10">
    <source>
        <dbReference type="EMBL" id="KAK7083312.1"/>
    </source>
</evidence>
<feature type="domain" description="Helicase C-terminal" evidence="9">
    <location>
        <begin position="1"/>
        <end position="149"/>
    </location>
</feature>
<dbReference type="AlphaFoldDB" id="A0AAN8XH57"/>
<feature type="region of interest" description="Disordered" evidence="8">
    <location>
        <begin position="240"/>
        <end position="271"/>
    </location>
</feature>
<dbReference type="GO" id="GO:0005829">
    <property type="term" value="C:cytosol"/>
    <property type="evidence" value="ECO:0007669"/>
    <property type="project" value="TreeGrafter"/>
</dbReference>
<dbReference type="GO" id="GO:0003723">
    <property type="term" value="F:RNA binding"/>
    <property type="evidence" value="ECO:0007669"/>
    <property type="project" value="UniProtKB-KW"/>
</dbReference>
<dbReference type="Pfam" id="PF00271">
    <property type="entry name" value="Helicase_C"/>
    <property type="match status" value="1"/>
</dbReference>
<dbReference type="GO" id="GO:0003724">
    <property type="term" value="F:RNA helicase activity"/>
    <property type="evidence" value="ECO:0007669"/>
    <property type="project" value="UniProtKB-EC"/>
</dbReference>
<protein>
    <recommendedName>
        <fullName evidence="1">RNA helicase</fullName>
        <ecNumber evidence="1">3.6.4.13</ecNumber>
    </recommendedName>
</protein>
<dbReference type="GO" id="GO:0016787">
    <property type="term" value="F:hydrolase activity"/>
    <property type="evidence" value="ECO:0007669"/>
    <property type="project" value="UniProtKB-KW"/>
</dbReference>